<dbReference type="PANTHER" id="PTHR31225">
    <property type="entry name" value="OS04G0344100 PROTEIN-RELATED"/>
    <property type="match status" value="1"/>
</dbReference>
<proteinExistence type="predicted"/>
<dbReference type="InterPro" id="IPR008949">
    <property type="entry name" value="Isoprenoid_synthase_dom_sf"/>
</dbReference>
<dbReference type="GO" id="GO:0000287">
    <property type="term" value="F:magnesium ion binding"/>
    <property type="evidence" value="ECO:0007669"/>
    <property type="project" value="InterPro"/>
</dbReference>
<dbReference type="SMR" id="A0A1D6J0W6"/>
<name>A0A1D6J0W6_MAIZE</name>
<evidence type="ECO:0000256" key="2">
    <source>
        <dbReference type="SAM" id="MobiDB-lite"/>
    </source>
</evidence>
<organism evidence="4">
    <name type="scientific">Zea mays</name>
    <name type="common">Maize</name>
    <dbReference type="NCBI Taxonomy" id="4577"/>
    <lineage>
        <taxon>Eukaryota</taxon>
        <taxon>Viridiplantae</taxon>
        <taxon>Streptophyta</taxon>
        <taxon>Embryophyta</taxon>
        <taxon>Tracheophyta</taxon>
        <taxon>Spermatophyta</taxon>
        <taxon>Magnoliopsida</taxon>
        <taxon>Liliopsida</taxon>
        <taxon>Poales</taxon>
        <taxon>Poaceae</taxon>
        <taxon>PACMAD clade</taxon>
        <taxon>Panicoideae</taxon>
        <taxon>Andropogonodae</taxon>
        <taxon>Andropogoneae</taxon>
        <taxon>Tripsacinae</taxon>
        <taxon>Zea</taxon>
    </lineage>
</organism>
<reference evidence="4" key="1">
    <citation type="submission" date="2015-12" db="EMBL/GenBank/DDBJ databases">
        <title>Update maize B73 reference genome by single molecule sequencing technologies.</title>
        <authorList>
            <consortium name="Maize Genome Sequencing Project"/>
            <person name="Ware D."/>
        </authorList>
    </citation>
    <scope>NUCLEOTIDE SEQUENCE</scope>
    <source>
        <tissue evidence="4">Seedling</tissue>
    </source>
</reference>
<dbReference type="InterPro" id="IPR050148">
    <property type="entry name" value="Terpene_synthase-like"/>
</dbReference>
<dbReference type="SUPFAM" id="SSF48576">
    <property type="entry name" value="Terpenoid synthases"/>
    <property type="match status" value="1"/>
</dbReference>
<keyword evidence="1" id="KW-0479">Metal-binding</keyword>
<evidence type="ECO:0000256" key="1">
    <source>
        <dbReference type="ARBA" id="ARBA00022723"/>
    </source>
</evidence>
<dbReference type="eggNOG" id="ENOG502QUCN">
    <property type="taxonomic scope" value="Eukaryota"/>
</dbReference>
<evidence type="ECO:0000313" key="4">
    <source>
        <dbReference type="EMBL" id="AQK41706.1"/>
    </source>
</evidence>
<dbReference type="Gene3D" id="1.10.600.10">
    <property type="entry name" value="Farnesyl Diphosphate Synthase"/>
    <property type="match status" value="1"/>
</dbReference>
<dbReference type="EMBL" id="CM000786">
    <property type="protein sequence ID" value="AQK41706.1"/>
    <property type="molecule type" value="Genomic_DNA"/>
</dbReference>
<sequence length="265" mass="30142">MATSVPVPLASQAPQRKPRTYTRAHGVTSSSTTSHALRHRGGIYFQRLVLSQLLSMKERAKVKEQQIAHQLSAGLKVLLVSIMNTTNKIEEELKLQGNMHAELVKKMVINTAKSYHAEVKWRDEHFVPTTVEEHLQISIPSSGRMQMTNLALISSRGNMTTREDAEWVFTFPKIREQASLDHVASTVQTCMKQYEVTEEEANEKLRAINEMAWMDIVQDNLEQERPIALLDTAINVARIADFLYKREDAYTLPFSLKDIIGSMYV</sequence>
<dbReference type="InterPro" id="IPR005630">
    <property type="entry name" value="Terpene_synthase_metal-bd"/>
</dbReference>
<dbReference type="PANTHER" id="PTHR31225:SF238">
    <property type="entry name" value="TERPENE SYNTHASE METAL-BINDING DOMAIN-CONTAINING PROTEIN"/>
    <property type="match status" value="1"/>
</dbReference>
<dbReference type="Pfam" id="PF03936">
    <property type="entry name" value="Terpene_synth_C"/>
    <property type="match status" value="1"/>
</dbReference>
<accession>A0A1D6J0W6</accession>
<dbReference type="ExpressionAtlas" id="A0A1D6J0W6">
    <property type="expression patterns" value="baseline and differential"/>
</dbReference>
<dbReference type="GO" id="GO:0016114">
    <property type="term" value="P:terpenoid biosynthetic process"/>
    <property type="evidence" value="ECO:0007669"/>
    <property type="project" value="InterPro"/>
</dbReference>
<feature type="domain" description="Terpene synthase metal-binding" evidence="3">
    <location>
        <begin position="66"/>
        <end position="178"/>
    </location>
</feature>
<feature type="region of interest" description="Disordered" evidence="2">
    <location>
        <begin position="1"/>
        <end position="33"/>
    </location>
</feature>
<evidence type="ECO:0000259" key="3">
    <source>
        <dbReference type="Pfam" id="PF03936"/>
    </source>
</evidence>
<dbReference type="GO" id="GO:0010333">
    <property type="term" value="F:terpene synthase activity"/>
    <property type="evidence" value="ECO:0007669"/>
    <property type="project" value="InterPro"/>
</dbReference>
<dbReference type="AlphaFoldDB" id="A0A1D6J0W6"/>
<gene>
    <name evidence="4" type="ORF">ZEAMMB73_Zm00001d024667</name>
</gene>
<dbReference type="OMA" id="QEVNWLR"/>
<dbReference type="PaxDb" id="4577-GRMZM2G309126_P01"/>
<dbReference type="InParanoid" id="A0A1D6J0W6"/>
<protein>
    <submittedName>
        <fullName evidence="4">Germacrene A synthase long form</fullName>
    </submittedName>
</protein>